<reference evidence="3 4" key="1">
    <citation type="journal article" date="2024" name="Plant J.">
        <title>Genome sequences and population genomics reveal climatic adaptation and genomic divergence between two closely related sweetgum species.</title>
        <authorList>
            <person name="Xu W.Q."/>
            <person name="Ren C.Q."/>
            <person name="Zhang X.Y."/>
            <person name="Comes H.P."/>
            <person name="Liu X.H."/>
            <person name="Li Y.G."/>
            <person name="Kettle C.J."/>
            <person name="Jalonen R."/>
            <person name="Gaisberger H."/>
            <person name="Ma Y.Z."/>
            <person name="Qiu Y.X."/>
        </authorList>
    </citation>
    <scope>NUCLEOTIDE SEQUENCE [LARGE SCALE GENOMIC DNA]</scope>
    <source>
        <strain evidence="3">Hangzhou</strain>
    </source>
</reference>
<dbReference type="InterPro" id="IPR010471">
    <property type="entry name" value="DUF1068"/>
</dbReference>
<keyword evidence="2" id="KW-0812">Transmembrane</keyword>
<gene>
    <name evidence="3" type="ORF">L1049_021321</name>
</gene>
<name>A0AAP0SF30_LIQFO</name>
<dbReference type="EMBL" id="JBBPBK010000001">
    <property type="protein sequence ID" value="KAK9293329.1"/>
    <property type="molecule type" value="Genomic_DNA"/>
</dbReference>
<dbReference type="Pfam" id="PF06364">
    <property type="entry name" value="DUF1068"/>
    <property type="match status" value="1"/>
</dbReference>
<dbReference type="Proteomes" id="UP001415857">
    <property type="component" value="Unassembled WGS sequence"/>
</dbReference>
<proteinExistence type="predicted"/>
<evidence type="ECO:0000256" key="2">
    <source>
        <dbReference type="SAM" id="Phobius"/>
    </source>
</evidence>
<evidence type="ECO:0000256" key="1">
    <source>
        <dbReference type="SAM" id="Coils"/>
    </source>
</evidence>
<sequence length="179" mass="20066">MAHPSEHGFCNYGVLKLVLLLVGMCLVGYIVRPQVHFKERSSAQASCPSCACDCSSETILSIPLGLVNSSYSDCGKHDPDMNEEMEKDTIALLSEELSLQRNVTKDNLEHTKALIMDAKKTSSHYQKEAEKCNAGVETCEEARENAEAELIAERKLSALWETRARELGWKEKRRAYSRI</sequence>
<protein>
    <submittedName>
        <fullName evidence="3">Uncharacterized protein</fullName>
    </submittedName>
</protein>
<dbReference type="AlphaFoldDB" id="A0AAP0SF30"/>
<keyword evidence="2" id="KW-0472">Membrane</keyword>
<organism evidence="3 4">
    <name type="scientific">Liquidambar formosana</name>
    <name type="common">Formosan gum</name>
    <dbReference type="NCBI Taxonomy" id="63359"/>
    <lineage>
        <taxon>Eukaryota</taxon>
        <taxon>Viridiplantae</taxon>
        <taxon>Streptophyta</taxon>
        <taxon>Embryophyta</taxon>
        <taxon>Tracheophyta</taxon>
        <taxon>Spermatophyta</taxon>
        <taxon>Magnoliopsida</taxon>
        <taxon>eudicotyledons</taxon>
        <taxon>Gunneridae</taxon>
        <taxon>Pentapetalae</taxon>
        <taxon>Saxifragales</taxon>
        <taxon>Altingiaceae</taxon>
        <taxon>Liquidambar</taxon>
    </lineage>
</organism>
<keyword evidence="4" id="KW-1185">Reference proteome</keyword>
<comment type="caution">
    <text evidence="3">The sequence shown here is derived from an EMBL/GenBank/DDBJ whole genome shotgun (WGS) entry which is preliminary data.</text>
</comment>
<accession>A0AAP0SF30</accession>
<dbReference type="PANTHER" id="PTHR32254">
    <property type="entry name" value="EXPRESSED PROTEIN"/>
    <property type="match status" value="1"/>
</dbReference>
<feature type="transmembrane region" description="Helical" evidence="2">
    <location>
        <begin position="12"/>
        <end position="31"/>
    </location>
</feature>
<keyword evidence="1" id="KW-0175">Coiled coil</keyword>
<evidence type="ECO:0000313" key="3">
    <source>
        <dbReference type="EMBL" id="KAK9293329.1"/>
    </source>
</evidence>
<dbReference type="PANTHER" id="PTHR32254:SF6">
    <property type="entry name" value="DUF1068 DOMAIN-CONTAINING PROTEIN"/>
    <property type="match status" value="1"/>
</dbReference>
<evidence type="ECO:0000313" key="4">
    <source>
        <dbReference type="Proteomes" id="UP001415857"/>
    </source>
</evidence>
<feature type="coiled-coil region" evidence="1">
    <location>
        <begin position="129"/>
        <end position="156"/>
    </location>
</feature>
<keyword evidence="2" id="KW-1133">Transmembrane helix</keyword>